<keyword evidence="2" id="KW-1185">Reference proteome</keyword>
<sequence>MAGLSIGRLRPSDLEAKRLSGIVVYENHSLRLFKSWQMSPRLSGSLDRLEAISVRLVEISVPEFVFGER</sequence>
<accession>A0ABY1Q9H4</accession>
<comment type="caution">
    <text evidence="1">The sequence shown here is derived from an EMBL/GenBank/DDBJ whole genome shotgun (WGS) entry which is preliminary data.</text>
</comment>
<protein>
    <submittedName>
        <fullName evidence="1">Uncharacterized protein</fullName>
    </submittedName>
</protein>
<name>A0ABY1Q9H4_9BACT</name>
<evidence type="ECO:0000313" key="2">
    <source>
        <dbReference type="Proteomes" id="UP001158067"/>
    </source>
</evidence>
<dbReference type="EMBL" id="FXUG01000008">
    <property type="protein sequence ID" value="SMP64344.1"/>
    <property type="molecule type" value="Genomic_DNA"/>
</dbReference>
<gene>
    <name evidence="1" type="ORF">SAMN06265222_108210</name>
</gene>
<proteinExistence type="predicted"/>
<evidence type="ECO:0000313" key="1">
    <source>
        <dbReference type="EMBL" id="SMP64344.1"/>
    </source>
</evidence>
<organism evidence="1 2">
    <name type="scientific">Neorhodopirellula lusitana</name>
    <dbReference type="NCBI Taxonomy" id="445327"/>
    <lineage>
        <taxon>Bacteria</taxon>
        <taxon>Pseudomonadati</taxon>
        <taxon>Planctomycetota</taxon>
        <taxon>Planctomycetia</taxon>
        <taxon>Pirellulales</taxon>
        <taxon>Pirellulaceae</taxon>
        <taxon>Neorhodopirellula</taxon>
    </lineage>
</organism>
<reference evidence="1 2" key="1">
    <citation type="submission" date="2017-05" db="EMBL/GenBank/DDBJ databases">
        <authorList>
            <person name="Varghese N."/>
            <person name="Submissions S."/>
        </authorList>
    </citation>
    <scope>NUCLEOTIDE SEQUENCE [LARGE SCALE GENOMIC DNA]</scope>
    <source>
        <strain evidence="1 2">DSM 25457</strain>
    </source>
</reference>
<dbReference type="Proteomes" id="UP001158067">
    <property type="component" value="Unassembled WGS sequence"/>
</dbReference>